<accession>A0AAD5K589</accession>
<evidence type="ECO:0000313" key="11">
    <source>
        <dbReference type="EMBL" id="KAI9270367.1"/>
    </source>
</evidence>
<dbReference type="GO" id="GO:0005739">
    <property type="term" value="C:mitochondrion"/>
    <property type="evidence" value="ECO:0007669"/>
    <property type="project" value="TreeGrafter"/>
</dbReference>
<dbReference type="Pfam" id="PF02696">
    <property type="entry name" value="SelO"/>
    <property type="match status" value="1"/>
</dbReference>
<evidence type="ECO:0000256" key="2">
    <source>
        <dbReference type="ARBA" id="ARBA00009747"/>
    </source>
</evidence>
<comment type="cofactor">
    <cofactor evidence="1">
        <name>Mg(2+)</name>
        <dbReference type="ChEBI" id="CHEBI:18420"/>
    </cofactor>
</comment>
<dbReference type="GO" id="GO:0070733">
    <property type="term" value="F:AMPylase activity"/>
    <property type="evidence" value="ECO:0007669"/>
    <property type="project" value="TreeGrafter"/>
</dbReference>
<keyword evidence="10" id="KW-1133">Transmembrane helix</keyword>
<keyword evidence="4" id="KW-0548">Nucleotidyltransferase</keyword>
<keyword evidence="6" id="KW-0547">Nucleotide-binding</keyword>
<dbReference type="GO" id="GO:0005524">
    <property type="term" value="F:ATP binding"/>
    <property type="evidence" value="ECO:0007669"/>
    <property type="project" value="UniProtKB-KW"/>
</dbReference>
<reference evidence="11" key="1">
    <citation type="journal article" date="2022" name="IScience">
        <title>Evolution of zygomycete secretomes and the origins of terrestrial fungal ecologies.</title>
        <authorList>
            <person name="Chang Y."/>
            <person name="Wang Y."/>
            <person name="Mondo S."/>
            <person name="Ahrendt S."/>
            <person name="Andreopoulos W."/>
            <person name="Barry K."/>
            <person name="Beard J."/>
            <person name="Benny G.L."/>
            <person name="Blankenship S."/>
            <person name="Bonito G."/>
            <person name="Cuomo C."/>
            <person name="Desiro A."/>
            <person name="Gervers K.A."/>
            <person name="Hundley H."/>
            <person name="Kuo A."/>
            <person name="LaButti K."/>
            <person name="Lang B.F."/>
            <person name="Lipzen A."/>
            <person name="O'Donnell K."/>
            <person name="Pangilinan J."/>
            <person name="Reynolds N."/>
            <person name="Sandor L."/>
            <person name="Smith M.E."/>
            <person name="Tsang A."/>
            <person name="Grigoriev I.V."/>
            <person name="Stajich J.E."/>
            <person name="Spatafora J.W."/>
        </authorList>
    </citation>
    <scope>NUCLEOTIDE SEQUENCE</scope>
    <source>
        <strain evidence="11">RSA 2281</strain>
    </source>
</reference>
<evidence type="ECO:0000256" key="5">
    <source>
        <dbReference type="ARBA" id="ARBA00022723"/>
    </source>
</evidence>
<evidence type="ECO:0000256" key="6">
    <source>
        <dbReference type="ARBA" id="ARBA00022741"/>
    </source>
</evidence>
<evidence type="ECO:0000256" key="1">
    <source>
        <dbReference type="ARBA" id="ARBA00001946"/>
    </source>
</evidence>
<dbReference type="GO" id="GO:0046872">
    <property type="term" value="F:metal ion binding"/>
    <property type="evidence" value="ECO:0007669"/>
    <property type="project" value="UniProtKB-KW"/>
</dbReference>
<evidence type="ECO:0000256" key="8">
    <source>
        <dbReference type="ARBA" id="ARBA00022842"/>
    </source>
</evidence>
<comment type="similarity">
    <text evidence="2">Belongs to the SELO family.</text>
</comment>
<proteinExistence type="inferred from homology"/>
<dbReference type="PANTHER" id="PTHR32057:SF14">
    <property type="entry name" value="PROTEIN ADENYLYLTRANSFERASE SELO, MITOCHONDRIAL"/>
    <property type="match status" value="1"/>
</dbReference>
<evidence type="ECO:0000256" key="3">
    <source>
        <dbReference type="ARBA" id="ARBA00022679"/>
    </source>
</evidence>
<name>A0AAD5K589_9FUNG</name>
<keyword evidence="10" id="KW-0812">Transmembrane</keyword>
<feature type="transmembrane region" description="Helical" evidence="10">
    <location>
        <begin position="593"/>
        <end position="610"/>
    </location>
</feature>
<evidence type="ECO:0000256" key="9">
    <source>
        <dbReference type="ARBA" id="ARBA00031547"/>
    </source>
</evidence>
<keyword evidence="5" id="KW-0479">Metal-binding</keyword>
<keyword evidence="3" id="KW-0808">Transferase</keyword>
<evidence type="ECO:0000256" key="10">
    <source>
        <dbReference type="SAM" id="Phobius"/>
    </source>
</evidence>
<sequence>MGLRMKAARLLDNLPLRPGLLTQSLPADAYTETIEDLEASQSLLKISRAVHNAAFSYTLPDKNPDPEVLAVSPKALDEIELDPSEIHTDEFLQVFSGNKILENTRPWSLCYGGHQFGIYVGQLGDGRAISLFETENSHGERWEVQLKGAGRTPYARNGDGYAVMRSSIREFLMSEHMHALGVPTTRALSLVGTSREIFRDDALPDEKQPERGAIVTRMSPSWIRFGNFEIFYSRDDMFNLRKLSDYAIANVVKEEEGYKPSDSEGNKYMRFVRRVAKNTAKMVAEWQAIDNMSILGLTIDYGPYEMMDFYTPANVCNHSDTAGQYAFKRQPTVCIFDLFKFAVPLFELIGARDKVDTLIYAPKDDNNSNVNNSNATDQATRKEYREVGKNDVTKLLSEEFSNWFMEHLLWRMRQKLGLRPREDEKSNDMNDVVIPLLDWMNEYDIDHHRFFRSLSTYQVTDAGEEKDAETHSIEVVPREASKAEESKEALKPWLAIYRHRLLDDGTLDNADRERRMNSVNPRFVLRNWIAQEIIEAFENKDEAEAKQMLESALQACIYPFREHYDDQLVERWVTEPVPEVMYFSFVLELFDLIYVRPLIYFYSVYVYIIYL</sequence>
<dbReference type="EMBL" id="JAIXMP010000007">
    <property type="protein sequence ID" value="KAI9270367.1"/>
    <property type="molecule type" value="Genomic_DNA"/>
</dbReference>
<dbReference type="InterPro" id="IPR003846">
    <property type="entry name" value="SelO"/>
</dbReference>
<dbReference type="PANTHER" id="PTHR32057">
    <property type="entry name" value="PROTEIN ADENYLYLTRANSFERASE SELO, MITOCHONDRIAL"/>
    <property type="match status" value="1"/>
</dbReference>
<organism evidence="11 12">
    <name type="scientific">Phascolomyces articulosus</name>
    <dbReference type="NCBI Taxonomy" id="60185"/>
    <lineage>
        <taxon>Eukaryota</taxon>
        <taxon>Fungi</taxon>
        <taxon>Fungi incertae sedis</taxon>
        <taxon>Mucoromycota</taxon>
        <taxon>Mucoromycotina</taxon>
        <taxon>Mucoromycetes</taxon>
        <taxon>Mucorales</taxon>
        <taxon>Lichtheimiaceae</taxon>
        <taxon>Phascolomyces</taxon>
    </lineage>
</organism>
<gene>
    <name evidence="11" type="ORF">BDA99DRAFT_478176</name>
</gene>
<evidence type="ECO:0000256" key="7">
    <source>
        <dbReference type="ARBA" id="ARBA00022840"/>
    </source>
</evidence>
<dbReference type="AlphaFoldDB" id="A0AAD5K589"/>
<reference evidence="11" key="2">
    <citation type="submission" date="2023-02" db="EMBL/GenBank/DDBJ databases">
        <authorList>
            <consortium name="DOE Joint Genome Institute"/>
            <person name="Mondo S.J."/>
            <person name="Chang Y."/>
            <person name="Wang Y."/>
            <person name="Ahrendt S."/>
            <person name="Andreopoulos W."/>
            <person name="Barry K."/>
            <person name="Beard J."/>
            <person name="Benny G.L."/>
            <person name="Blankenship S."/>
            <person name="Bonito G."/>
            <person name="Cuomo C."/>
            <person name="Desiro A."/>
            <person name="Gervers K.A."/>
            <person name="Hundley H."/>
            <person name="Kuo A."/>
            <person name="LaButti K."/>
            <person name="Lang B.F."/>
            <person name="Lipzen A."/>
            <person name="O'Donnell K."/>
            <person name="Pangilinan J."/>
            <person name="Reynolds N."/>
            <person name="Sandor L."/>
            <person name="Smith M.W."/>
            <person name="Tsang A."/>
            <person name="Grigoriev I.V."/>
            <person name="Stajich J.E."/>
            <person name="Spatafora J.W."/>
        </authorList>
    </citation>
    <scope>NUCLEOTIDE SEQUENCE</scope>
    <source>
        <strain evidence="11">RSA 2281</strain>
    </source>
</reference>
<evidence type="ECO:0000256" key="4">
    <source>
        <dbReference type="ARBA" id="ARBA00022695"/>
    </source>
</evidence>
<protein>
    <recommendedName>
        <fullName evidence="9">Selenoprotein O</fullName>
    </recommendedName>
</protein>
<keyword evidence="7" id="KW-0067">ATP-binding</keyword>
<keyword evidence="10" id="KW-0472">Membrane</keyword>
<keyword evidence="12" id="KW-1185">Reference proteome</keyword>
<comment type="caution">
    <text evidence="11">The sequence shown here is derived from an EMBL/GenBank/DDBJ whole genome shotgun (WGS) entry which is preliminary data.</text>
</comment>
<keyword evidence="8" id="KW-0460">Magnesium</keyword>
<dbReference type="Proteomes" id="UP001209540">
    <property type="component" value="Unassembled WGS sequence"/>
</dbReference>
<evidence type="ECO:0000313" key="12">
    <source>
        <dbReference type="Proteomes" id="UP001209540"/>
    </source>
</evidence>